<feature type="domain" description="Peripheral subunit-binding (PSBD)" evidence="12">
    <location>
        <begin position="140"/>
        <end position="177"/>
    </location>
</feature>
<dbReference type="InterPro" id="IPR004167">
    <property type="entry name" value="PSBD"/>
</dbReference>
<dbReference type="PROSITE" id="PS51826">
    <property type="entry name" value="PSBD"/>
    <property type="match status" value="1"/>
</dbReference>
<dbReference type="OMA" id="MPFCIKA"/>
<evidence type="ECO:0000259" key="11">
    <source>
        <dbReference type="PROSITE" id="PS50968"/>
    </source>
</evidence>
<dbReference type="InterPro" id="IPR003016">
    <property type="entry name" value="2-oxoA_DH_lipoyl-BS"/>
</dbReference>
<dbReference type="SUPFAM" id="SSF51230">
    <property type="entry name" value="Single hybrid motif"/>
    <property type="match status" value="1"/>
</dbReference>
<dbReference type="FunFam" id="3.30.559.10:FF:000004">
    <property type="entry name" value="Acetyltransferase component of pyruvate dehydrogenase complex"/>
    <property type="match status" value="1"/>
</dbReference>
<dbReference type="PANTHER" id="PTHR43178">
    <property type="entry name" value="DIHYDROLIPOAMIDE ACETYLTRANSFERASE COMPONENT OF PYRUVATE DEHYDROGENASE COMPLEX"/>
    <property type="match status" value="1"/>
</dbReference>
<evidence type="ECO:0000256" key="4">
    <source>
        <dbReference type="ARBA" id="ARBA00022737"/>
    </source>
</evidence>
<dbReference type="Pfam" id="PF00198">
    <property type="entry name" value="2-oxoacid_dh"/>
    <property type="match status" value="1"/>
</dbReference>
<dbReference type="GO" id="GO:0031405">
    <property type="term" value="F:lipoic acid binding"/>
    <property type="evidence" value="ECO:0007669"/>
    <property type="project" value="TreeGrafter"/>
</dbReference>
<keyword evidence="5 9" id="KW-0450">Lipoyl</keyword>
<proteinExistence type="inferred from homology"/>
<evidence type="ECO:0000256" key="7">
    <source>
        <dbReference type="ARBA" id="ARBA00025211"/>
    </source>
</evidence>
<feature type="domain" description="Lipoyl-binding" evidence="11">
    <location>
        <begin position="4"/>
        <end position="78"/>
    </location>
</feature>
<dbReference type="Gene3D" id="2.40.50.100">
    <property type="match status" value="1"/>
</dbReference>
<dbReference type="SUPFAM" id="SSF52777">
    <property type="entry name" value="CoA-dependent acyltransferases"/>
    <property type="match status" value="1"/>
</dbReference>
<evidence type="ECO:0000313" key="13">
    <source>
        <dbReference type="EMBL" id="CAI8802843.1"/>
    </source>
</evidence>
<dbReference type="AlphaFoldDB" id="A0AA35UHQ8"/>
<comment type="catalytic activity">
    <reaction evidence="8 9">
        <text>N(6)-[(R)-dihydrolipoyl]-L-lysyl-[protein] + acetyl-CoA = N(6)-[(R)-S(8)-acetyldihydrolipoyl]-L-lysyl-[protein] + CoA</text>
        <dbReference type="Rhea" id="RHEA:17017"/>
        <dbReference type="Rhea" id="RHEA-COMP:10475"/>
        <dbReference type="Rhea" id="RHEA-COMP:10478"/>
        <dbReference type="ChEBI" id="CHEBI:57287"/>
        <dbReference type="ChEBI" id="CHEBI:57288"/>
        <dbReference type="ChEBI" id="CHEBI:83100"/>
        <dbReference type="ChEBI" id="CHEBI:83111"/>
        <dbReference type="EC" id="2.3.1.12"/>
    </reaction>
</comment>
<dbReference type="GO" id="GO:0006086">
    <property type="term" value="P:pyruvate decarboxylation to acetyl-CoA"/>
    <property type="evidence" value="ECO:0007669"/>
    <property type="project" value="UniProtKB-UniRule"/>
</dbReference>
<evidence type="ECO:0000259" key="12">
    <source>
        <dbReference type="PROSITE" id="PS51826"/>
    </source>
</evidence>
<dbReference type="InterPro" id="IPR006256">
    <property type="entry name" value="AcTrfase_Pyrv_DH_cplx"/>
</dbReference>
<feature type="compositionally biased region" description="Pro residues" evidence="10">
    <location>
        <begin position="94"/>
        <end position="107"/>
    </location>
</feature>
<evidence type="ECO:0000256" key="5">
    <source>
        <dbReference type="ARBA" id="ARBA00022823"/>
    </source>
</evidence>
<dbReference type="Pfam" id="PF00364">
    <property type="entry name" value="Biotin_lipoyl"/>
    <property type="match status" value="1"/>
</dbReference>
<evidence type="ECO:0000256" key="6">
    <source>
        <dbReference type="ARBA" id="ARBA00023315"/>
    </source>
</evidence>
<dbReference type="InterPro" id="IPR050743">
    <property type="entry name" value="2-oxoacid_DH_E2_comp"/>
</dbReference>
<protein>
    <recommendedName>
        <fullName evidence="9">Acetyltransferase component of pyruvate dehydrogenase complex</fullName>
        <ecNumber evidence="9">2.3.1.12</ecNumber>
    </recommendedName>
</protein>
<dbReference type="PROSITE" id="PS50968">
    <property type="entry name" value="BIOTINYL_LIPOYL"/>
    <property type="match status" value="1"/>
</dbReference>
<dbReference type="GeneID" id="88225165"/>
<dbReference type="GO" id="GO:0045254">
    <property type="term" value="C:pyruvate dehydrogenase complex"/>
    <property type="evidence" value="ECO:0007669"/>
    <property type="project" value="UniProtKB-UniRule"/>
</dbReference>
<name>A0AA35UHQ8_METCP</name>
<keyword evidence="4" id="KW-0677">Repeat</keyword>
<evidence type="ECO:0000256" key="9">
    <source>
        <dbReference type="RuleBase" id="RU361137"/>
    </source>
</evidence>
<evidence type="ECO:0000256" key="2">
    <source>
        <dbReference type="ARBA" id="ARBA00011484"/>
    </source>
</evidence>
<keyword evidence="13" id="KW-0670">Pyruvate</keyword>
<comment type="subunit">
    <text evidence="2 9">Forms a 24-polypeptide structural core with octahedral symmetry.</text>
</comment>
<keyword evidence="6 9" id="KW-0012">Acyltransferase</keyword>
<keyword evidence="3 9" id="KW-0808">Transferase</keyword>
<feature type="region of interest" description="Disordered" evidence="10">
    <location>
        <begin position="82"/>
        <end position="143"/>
    </location>
</feature>
<comment type="similarity">
    <text evidence="1 9">Belongs to the 2-oxoacid dehydrogenase family.</text>
</comment>
<dbReference type="CDD" id="cd06849">
    <property type="entry name" value="lipoyl_domain"/>
    <property type="match status" value="1"/>
</dbReference>
<dbReference type="PROSITE" id="PS00189">
    <property type="entry name" value="LIPOYL"/>
    <property type="match status" value="1"/>
</dbReference>
<dbReference type="Gene3D" id="3.30.559.10">
    <property type="entry name" value="Chloramphenicol acetyltransferase-like domain"/>
    <property type="match status" value="1"/>
</dbReference>
<dbReference type="GO" id="GO:0004742">
    <property type="term" value="F:dihydrolipoyllysine-residue acetyltransferase activity"/>
    <property type="evidence" value="ECO:0007669"/>
    <property type="project" value="UniProtKB-UniRule"/>
</dbReference>
<dbReference type="PANTHER" id="PTHR43178:SF2">
    <property type="entry name" value="DIHYDROLIPOYLLYSINE-RESIDUE ACETYLTRANSFERASE COMPONENT OF PYRUVATE DEHYDROGENASE COMPLEX"/>
    <property type="match status" value="1"/>
</dbReference>
<dbReference type="InterPro" id="IPR001078">
    <property type="entry name" value="2-oxoacid_DH_actylTfrase"/>
</dbReference>
<dbReference type="EC" id="2.3.1.12" evidence="9"/>
<comment type="function">
    <text evidence="7">The pyruvate dehydrogenase complex catalyzes the overall conversion of pyruvate to acetyl-CoA and CO(2). It contains multiple copies of three enzymatic components: pyruvate dehydrogenase (E1), dihydrolipoamide acetyltransferase (E2) and lipoamide dehydrogenase (E3).</text>
</comment>
<dbReference type="FunFam" id="2.40.50.100:FF:000009">
    <property type="entry name" value="Acetyltransferase component of pyruvate dehydrogenase complex"/>
    <property type="match status" value="1"/>
</dbReference>
<evidence type="ECO:0000256" key="10">
    <source>
        <dbReference type="SAM" id="MobiDB-lite"/>
    </source>
</evidence>
<dbReference type="Gene3D" id="4.10.320.10">
    <property type="entry name" value="E3-binding domain"/>
    <property type="match status" value="1"/>
</dbReference>
<dbReference type="EMBL" id="OX458332">
    <property type="protein sequence ID" value="CAI8802843.1"/>
    <property type="molecule type" value="Genomic_DNA"/>
</dbReference>
<dbReference type="Pfam" id="PF02817">
    <property type="entry name" value="E3_binding"/>
    <property type="match status" value="1"/>
</dbReference>
<dbReference type="RefSeq" id="WP_010962190.1">
    <property type="nucleotide sequence ID" value="NZ_CP079096.1"/>
</dbReference>
<evidence type="ECO:0000256" key="3">
    <source>
        <dbReference type="ARBA" id="ARBA00022679"/>
    </source>
</evidence>
<feature type="compositionally biased region" description="Low complexity" evidence="10">
    <location>
        <begin position="108"/>
        <end position="121"/>
    </location>
</feature>
<comment type="cofactor">
    <cofactor evidence="9">
        <name>(R)-lipoate</name>
        <dbReference type="ChEBI" id="CHEBI:83088"/>
    </cofactor>
    <text evidence="9">Binds 1 lipoyl cofactor covalently.</text>
</comment>
<dbReference type="InterPro" id="IPR036625">
    <property type="entry name" value="E3-bd_dom_sf"/>
</dbReference>
<dbReference type="Proteomes" id="UP001158598">
    <property type="component" value="Chromosome"/>
</dbReference>
<organism evidence="13 14">
    <name type="scientific">Methylococcus capsulatus</name>
    <dbReference type="NCBI Taxonomy" id="414"/>
    <lineage>
        <taxon>Bacteria</taxon>
        <taxon>Pseudomonadati</taxon>
        <taxon>Pseudomonadota</taxon>
        <taxon>Gammaproteobacteria</taxon>
        <taxon>Methylococcales</taxon>
        <taxon>Methylococcaceae</taxon>
        <taxon>Methylococcus</taxon>
    </lineage>
</organism>
<dbReference type="GO" id="GO:0005737">
    <property type="term" value="C:cytoplasm"/>
    <property type="evidence" value="ECO:0007669"/>
    <property type="project" value="TreeGrafter"/>
</dbReference>
<gene>
    <name evidence="13" type="ORF">MCNOR_1601</name>
</gene>
<evidence type="ECO:0000256" key="1">
    <source>
        <dbReference type="ARBA" id="ARBA00007317"/>
    </source>
</evidence>
<dbReference type="InterPro" id="IPR011053">
    <property type="entry name" value="Single_hybrid_motif"/>
</dbReference>
<accession>A0AA35UHQ8</accession>
<reference evidence="13" key="1">
    <citation type="submission" date="2023-03" db="EMBL/GenBank/DDBJ databases">
        <authorList>
            <person name="Pearce D."/>
        </authorList>
    </citation>
    <scope>NUCLEOTIDE SEQUENCE</scope>
    <source>
        <strain evidence="13">Mc</strain>
    </source>
</reference>
<dbReference type="SUPFAM" id="SSF47005">
    <property type="entry name" value="Peripheral subunit-binding domain of 2-oxo acid dehydrogenase complex"/>
    <property type="match status" value="1"/>
</dbReference>
<dbReference type="InterPro" id="IPR000089">
    <property type="entry name" value="Biotin_lipoyl"/>
</dbReference>
<evidence type="ECO:0000256" key="8">
    <source>
        <dbReference type="ARBA" id="ARBA00048370"/>
    </source>
</evidence>
<dbReference type="NCBIfam" id="TIGR01348">
    <property type="entry name" value="PDHac_trf_long"/>
    <property type="match status" value="1"/>
</dbReference>
<sequence length="436" mass="45922">MAQEQTVVVPDIGDFKDVEIIEVLVKPGDKVAANDSLITLESDKAAMEIPSPYSGTVTELHVRVGSKVSMGTPILQLREDEGTDASGAASAPVEPAPAEPVSPPPAAAAPAAGDTQAVPASAPTPPAPMPVAEEGSGPAHASPAVRRFARELGVDVAKVRGTGPKGRILKTDVQSFVKQAVATAERTGGGGFAVPAMPEIDFAQFGPIERQPLSRIQKLSSANLHRTWLTVPHVTQHDEADITELEAFRNALKAESAKRGVKLTLLPFIIKAAVAALKDFPRFNASVAPNGEELILKRYYHVGFAVDTPDGLVVPVIRDADTKGIWDIAAELAAIGDKARGKKLRTADLQGGTFTVSSLGGIGGIAFTPIINAPEVAILGVSKAQLRPVFQDGQFVPRLMLPLSLSYDHRVIDGADGVRFVTHVSSLLADMRRVLL</sequence>
<dbReference type="InterPro" id="IPR023213">
    <property type="entry name" value="CAT-like_dom_sf"/>
</dbReference>
<evidence type="ECO:0000313" key="14">
    <source>
        <dbReference type="Proteomes" id="UP001158598"/>
    </source>
</evidence>